<feature type="region of interest" description="Disordered" evidence="1">
    <location>
        <begin position="239"/>
        <end position="266"/>
    </location>
</feature>
<accession>A0AAI8VB43</accession>
<dbReference type="EMBL" id="CAUWAG010000003">
    <property type="protein sequence ID" value="CAJ2501131.1"/>
    <property type="molecule type" value="Genomic_DNA"/>
</dbReference>
<comment type="caution">
    <text evidence="2">The sequence shown here is derived from an EMBL/GenBank/DDBJ whole genome shotgun (WGS) entry which is preliminary data.</text>
</comment>
<dbReference type="PANTHER" id="PTHR40613">
    <property type="match status" value="1"/>
</dbReference>
<dbReference type="InterPro" id="IPR024530">
    <property type="entry name" value="QSregVF_b"/>
</dbReference>
<organism evidence="2 3">
    <name type="scientific">Anthostomella pinea</name>
    <dbReference type="NCBI Taxonomy" id="933095"/>
    <lineage>
        <taxon>Eukaryota</taxon>
        <taxon>Fungi</taxon>
        <taxon>Dikarya</taxon>
        <taxon>Ascomycota</taxon>
        <taxon>Pezizomycotina</taxon>
        <taxon>Sordariomycetes</taxon>
        <taxon>Xylariomycetidae</taxon>
        <taxon>Xylariales</taxon>
        <taxon>Xylariaceae</taxon>
        <taxon>Anthostomella</taxon>
    </lineage>
</organism>
<dbReference type="Pfam" id="PF12843">
    <property type="entry name" value="QSregVF_b"/>
    <property type="match status" value="1"/>
</dbReference>
<gene>
    <name evidence="2" type="ORF">KHLLAP_LOCUS1599</name>
</gene>
<evidence type="ECO:0000256" key="1">
    <source>
        <dbReference type="SAM" id="MobiDB-lite"/>
    </source>
</evidence>
<dbReference type="PANTHER" id="PTHR40613:SF1">
    <property type="entry name" value="CYTOPLASMIC PROTEIN"/>
    <property type="match status" value="1"/>
</dbReference>
<dbReference type="AlphaFoldDB" id="A0AAI8VB43"/>
<sequence length="266" mass="29819">MTGALKAAFQVWEHTASQTNVPPSSSAPPAAIDGPYTLTFGKHAGKRLEEVPDDYIAWLKAGEMINTNAALKAAVQEWDTIPRVYHLCFGKYKGRTLDEVPPTYLNWLHDFGAEEGHDDLRQALKAQKEQNAALQVSSVQNSSTGPKGRKKKPFKVPSATTLDYRRYYYHGDKRGGQMWIGCNDCVRYFGADPKAMAAAGLHPFQRGQRFWVHQVFAYAKYFGTTKNETPTQALNKFKAKNHRKDGTSLPPRRPHQWGTGEVPELP</sequence>
<name>A0AAI8VB43_9PEZI</name>
<evidence type="ECO:0000313" key="2">
    <source>
        <dbReference type="EMBL" id="CAJ2501131.1"/>
    </source>
</evidence>
<dbReference type="Proteomes" id="UP001295740">
    <property type="component" value="Unassembled WGS sequence"/>
</dbReference>
<keyword evidence="3" id="KW-1185">Reference proteome</keyword>
<reference evidence="2" key="1">
    <citation type="submission" date="2023-10" db="EMBL/GenBank/DDBJ databases">
        <authorList>
            <person name="Hackl T."/>
        </authorList>
    </citation>
    <scope>NUCLEOTIDE SEQUENCE</scope>
</reference>
<proteinExistence type="predicted"/>
<feature type="compositionally biased region" description="Polar residues" evidence="1">
    <location>
        <begin position="131"/>
        <end position="145"/>
    </location>
</feature>
<feature type="region of interest" description="Disordered" evidence="1">
    <location>
        <begin position="131"/>
        <end position="155"/>
    </location>
</feature>
<protein>
    <submittedName>
        <fullName evidence="2">Uu.00g039840.m01.CDS01</fullName>
    </submittedName>
</protein>
<evidence type="ECO:0000313" key="3">
    <source>
        <dbReference type="Proteomes" id="UP001295740"/>
    </source>
</evidence>